<dbReference type="Gene3D" id="3.40.630.30">
    <property type="match status" value="1"/>
</dbReference>
<dbReference type="eggNOG" id="COG0454">
    <property type="taxonomic scope" value="Bacteria"/>
</dbReference>
<dbReference type="GO" id="GO:0016747">
    <property type="term" value="F:acyltransferase activity, transferring groups other than amino-acyl groups"/>
    <property type="evidence" value="ECO:0007669"/>
    <property type="project" value="InterPro"/>
</dbReference>
<protein>
    <submittedName>
        <fullName evidence="4">GCN5-related N-acetyltransferase</fullName>
    </submittedName>
</protein>
<dbReference type="InterPro" id="IPR016181">
    <property type="entry name" value="Acyl_CoA_acyltransferase"/>
</dbReference>
<dbReference type="Proteomes" id="UP000001317">
    <property type="component" value="Chromosome"/>
</dbReference>
<dbReference type="CDD" id="cd04301">
    <property type="entry name" value="NAT_SF"/>
    <property type="match status" value="1"/>
</dbReference>
<dbReference type="InterPro" id="IPR000182">
    <property type="entry name" value="GNAT_dom"/>
</dbReference>
<dbReference type="RefSeq" id="WP_012275148.1">
    <property type="nucleotide sequence ID" value="NC_010334.1"/>
</dbReference>
<dbReference type="Pfam" id="PF00583">
    <property type="entry name" value="Acetyltransf_1"/>
    <property type="match status" value="1"/>
</dbReference>
<evidence type="ECO:0000256" key="2">
    <source>
        <dbReference type="ARBA" id="ARBA00023315"/>
    </source>
</evidence>
<sequence length="153" mass="17312">MKFVLLADNQPALPQVAKWYSDQWGYIGEGRSTKELELKLRDYLNRDKLPLIILAQDGNEVIAAAQLRYHEMDIYPEREYWLGGVYVNSKHRGKGVAQALISAIIDKAKILGVGSINLQTEYLSGGLYRDLGWQPIEQVVNHGINVLVMEKSL</sequence>
<dbReference type="KEGG" id="shl:Shal_0014"/>
<name>B0TLB7_SHEHH</name>
<evidence type="ECO:0000256" key="1">
    <source>
        <dbReference type="ARBA" id="ARBA00022679"/>
    </source>
</evidence>
<evidence type="ECO:0000313" key="4">
    <source>
        <dbReference type="EMBL" id="ABZ74590.1"/>
    </source>
</evidence>
<keyword evidence="5" id="KW-1185">Reference proteome</keyword>
<reference evidence="4" key="1">
    <citation type="submission" date="2008-01" db="EMBL/GenBank/DDBJ databases">
        <title>Complete sequence of Shewanella halifaxensis HAW-EB4.</title>
        <authorList>
            <consortium name="US DOE Joint Genome Institute"/>
            <person name="Copeland A."/>
            <person name="Lucas S."/>
            <person name="Lapidus A."/>
            <person name="Glavina del Rio T."/>
            <person name="Dalin E."/>
            <person name="Tice H."/>
            <person name="Bruce D."/>
            <person name="Goodwin L."/>
            <person name="Pitluck S."/>
            <person name="Sims D."/>
            <person name="Brettin T."/>
            <person name="Detter J.C."/>
            <person name="Han C."/>
            <person name="Kuske C.R."/>
            <person name="Schmutz J."/>
            <person name="Larimer F."/>
            <person name="Land M."/>
            <person name="Hauser L."/>
            <person name="Kyrpides N."/>
            <person name="Kim E."/>
            <person name="Zhao J.-S."/>
            <person name="Richardson P."/>
        </authorList>
    </citation>
    <scope>NUCLEOTIDE SEQUENCE [LARGE SCALE GENOMIC DNA]</scope>
    <source>
        <strain evidence="4">HAW-EB4</strain>
    </source>
</reference>
<keyword evidence="2" id="KW-0012">Acyltransferase</keyword>
<dbReference type="HOGENOM" id="CLU_117112_3_0_6"/>
<evidence type="ECO:0000259" key="3">
    <source>
        <dbReference type="PROSITE" id="PS51186"/>
    </source>
</evidence>
<dbReference type="PROSITE" id="PS51186">
    <property type="entry name" value="GNAT"/>
    <property type="match status" value="1"/>
</dbReference>
<dbReference type="PANTHER" id="PTHR43877">
    <property type="entry name" value="AMINOALKYLPHOSPHONATE N-ACETYLTRANSFERASE-RELATED-RELATED"/>
    <property type="match status" value="1"/>
</dbReference>
<dbReference type="OrthoDB" id="7678938at2"/>
<dbReference type="SUPFAM" id="SSF55729">
    <property type="entry name" value="Acyl-CoA N-acyltransferases (Nat)"/>
    <property type="match status" value="1"/>
</dbReference>
<proteinExistence type="predicted"/>
<organism evidence="4 5">
    <name type="scientific">Shewanella halifaxensis (strain HAW-EB4)</name>
    <dbReference type="NCBI Taxonomy" id="458817"/>
    <lineage>
        <taxon>Bacteria</taxon>
        <taxon>Pseudomonadati</taxon>
        <taxon>Pseudomonadota</taxon>
        <taxon>Gammaproteobacteria</taxon>
        <taxon>Alteromonadales</taxon>
        <taxon>Shewanellaceae</taxon>
        <taxon>Shewanella</taxon>
    </lineage>
</organism>
<feature type="domain" description="N-acetyltransferase" evidence="3">
    <location>
        <begin position="1"/>
        <end position="153"/>
    </location>
</feature>
<evidence type="ECO:0000313" key="5">
    <source>
        <dbReference type="Proteomes" id="UP000001317"/>
    </source>
</evidence>
<accession>B0TLB7</accession>
<keyword evidence="1" id="KW-0808">Transferase</keyword>
<dbReference type="InterPro" id="IPR050832">
    <property type="entry name" value="Bact_Acetyltransf"/>
</dbReference>
<gene>
    <name evidence="4" type="ordered locus">Shal_0014</name>
</gene>
<dbReference type="STRING" id="458817.Shal_0014"/>
<dbReference type="EMBL" id="CP000931">
    <property type="protein sequence ID" value="ABZ74590.1"/>
    <property type="molecule type" value="Genomic_DNA"/>
</dbReference>
<dbReference type="AlphaFoldDB" id="B0TLB7"/>